<dbReference type="SMART" id="SM00355">
    <property type="entry name" value="ZnF_C2H2"/>
    <property type="match status" value="1"/>
</dbReference>
<dbReference type="Pfam" id="PF00096">
    <property type="entry name" value="zf-C2H2"/>
    <property type="match status" value="1"/>
</dbReference>
<dbReference type="PROSITE" id="PS50157">
    <property type="entry name" value="ZINC_FINGER_C2H2_2"/>
    <property type="match status" value="1"/>
</dbReference>
<evidence type="ECO:0000256" key="4">
    <source>
        <dbReference type="ARBA" id="ARBA00022833"/>
    </source>
</evidence>
<evidence type="ECO:0000256" key="3">
    <source>
        <dbReference type="ARBA" id="ARBA00022771"/>
    </source>
</evidence>
<dbReference type="PROSITE" id="PS00028">
    <property type="entry name" value="ZINC_FINGER_C2H2_1"/>
    <property type="match status" value="1"/>
</dbReference>
<keyword evidence="4" id="KW-0862">Zinc</keyword>
<feature type="non-terminal residue" evidence="7">
    <location>
        <position position="1"/>
    </location>
</feature>
<feature type="non-terminal residue" evidence="7">
    <location>
        <position position="53"/>
    </location>
</feature>
<dbReference type="FunFam" id="3.30.160.60:FF:002343">
    <property type="entry name" value="Zinc finger protein 33A"/>
    <property type="match status" value="1"/>
</dbReference>
<feature type="domain" description="C2H2-type" evidence="6">
    <location>
        <begin position="26"/>
        <end position="53"/>
    </location>
</feature>
<evidence type="ECO:0000256" key="1">
    <source>
        <dbReference type="ARBA" id="ARBA00022723"/>
    </source>
</evidence>
<evidence type="ECO:0000313" key="8">
    <source>
        <dbReference type="Proteomes" id="UP000579941"/>
    </source>
</evidence>
<dbReference type="GO" id="GO:0000978">
    <property type="term" value="F:RNA polymerase II cis-regulatory region sequence-specific DNA binding"/>
    <property type="evidence" value="ECO:0007669"/>
    <property type="project" value="TreeGrafter"/>
</dbReference>
<gene>
    <name evidence="7" type="primary">Znf726</name>
    <name evidence="7" type="ORF">GYMTIB_R08891</name>
</gene>
<evidence type="ECO:0000313" key="7">
    <source>
        <dbReference type="EMBL" id="NXM42314.1"/>
    </source>
</evidence>
<keyword evidence="1" id="KW-0479">Metal-binding</keyword>
<dbReference type="GO" id="GO:0008270">
    <property type="term" value="F:zinc ion binding"/>
    <property type="evidence" value="ECO:0007669"/>
    <property type="project" value="UniProtKB-KW"/>
</dbReference>
<dbReference type="GO" id="GO:0000981">
    <property type="term" value="F:DNA-binding transcription factor activity, RNA polymerase II-specific"/>
    <property type="evidence" value="ECO:0007669"/>
    <property type="project" value="TreeGrafter"/>
</dbReference>
<reference evidence="7 8" key="1">
    <citation type="submission" date="2019-09" db="EMBL/GenBank/DDBJ databases">
        <title>Bird 10,000 Genomes (B10K) Project - Family phase.</title>
        <authorList>
            <person name="Zhang G."/>
        </authorList>
    </citation>
    <scope>NUCLEOTIDE SEQUENCE [LARGE SCALE GENOMIC DNA]</scope>
    <source>
        <strain evidence="7">B10K-DU-002-05</strain>
        <tissue evidence="7">Muscle</tissue>
    </source>
</reference>
<comment type="caution">
    <text evidence="7">The sequence shown here is derived from an EMBL/GenBank/DDBJ whole genome shotgun (WGS) entry which is preliminary data.</text>
</comment>
<dbReference type="Proteomes" id="UP000579941">
    <property type="component" value="Unassembled WGS sequence"/>
</dbReference>
<dbReference type="EMBL" id="VXAZ01003415">
    <property type="protein sequence ID" value="NXM42314.1"/>
    <property type="molecule type" value="Genomic_DNA"/>
</dbReference>
<name>A0A7L1AMN5_GYMTI</name>
<dbReference type="AlphaFoldDB" id="A0A7L1AMN5"/>
<keyword evidence="3 5" id="KW-0863">Zinc-finger</keyword>
<dbReference type="SUPFAM" id="SSF57667">
    <property type="entry name" value="beta-beta-alpha zinc fingers"/>
    <property type="match status" value="1"/>
</dbReference>
<dbReference type="Gene3D" id="3.30.160.60">
    <property type="entry name" value="Classic Zinc Finger"/>
    <property type="match status" value="1"/>
</dbReference>
<keyword evidence="8" id="KW-1185">Reference proteome</keyword>
<dbReference type="PANTHER" id="PTHR23226:SF377">
    <property type="entry name" value="ZINC FINGER AND SCAN DOMAIN-CONTAINING PROTEIN 20"/>
    <property type="match status" value="1"/>
</dbReference>
<sequence>QEGSRGSSRSSELWVHEQLHDGEKPYKCLDCGKSFSQRSTLLRHKMIHTGEKP</sequence>
<dbReference type="InterPro" id="IPR036236">
    <property type="entry name" value="Znf_C2H2_sf"/>
</dbReference>
<evidence type="ECO:0000256" key="5">
    <source>
        <dbReference type="PROSITE-ProRule" id="PRU00042"/>
    </source>
</evidence>
<evidence type="ECO:0000259" key="6">
    <source>
        <dbReference type="PROSITE" id="PS50157"/>
    </source>
</evidence>
<dbReference type="InterPro" id="IPR013087">
    <property type="entry name" value="Znf_C2H2_type"/>
</dbReference>
<dbReference type="PANTHER" id="PTHR23226">
    <property type="entry name" value="ZINC FINGER AND SCAN DOMAIN-CONTAINING"/>
    <property type="match status" value="1"/>
</dbReference>
<evidence type="ECO:0000256" key="2">
    <source>
        <dbReference type="ARBA" id="ARBA00022737"/>
    </source>
</evidence>
<keyword evidence="2" id="KW-0677">Repeat</keyword>
<organism evidence="7 8">
    <name type="scientific">Gymnorhina tibicen</name>
    <name type="common">Australian magpie</name>
    <name type="synonym">Cracticus tibicen</name>
    <dbReference type="NCBI Taxonomy" id="9132"/>
    <lineage>
        <taxon>Eukaryota</taxon>
        <taxon>Metazoa</taxon>
        <taxon>Chordata</taxon>
        <taxon>Craniata</taxon>
        <taxon>Vertebrata</taxon>
        <taxon>Euteleostomi</taxon>
        <taxon>Archelosauria</taxon>
        <taxon>Archosauria</taxon>
        <taxon>Dinosauria</taxon>
        <taxon>Saurischia</taxon>
        <taxon>Theropoda</taxon>
        <taxon>Coelurosauria</taxon>
        <taxon>Aves</taxon>
        <taxon>Neognathae</taxon>
        <taxon>Neoaves</taxon>
        <taxon>Telluraves</taxon>
        <taxon>Australaves</taxon>
        <taxon>Passeriformes</taxon>
        <taxon>Artamidae</taxon>
        <taxon>Gymnorhina</taxon>
    </lineage>
</organism>
<proteinExistence type="predicted"/>
<accession>A0A7L1AMN5</accession>
<protein>
    <submittedName>
        <fullName evidence="7">ZN726 protein</fullName>
    </submittedName>
</protein>